<dbReference type="Proteomes" id="UP001054252">
    <property type="component" value="Unassembled WGS sequence"/>
</dbReference>
<evidence type="ECO:0000313" key="1">
    <source>
        <dbReference type="EMBL" id="GKV18427.1"/>
    </source>
</evidence>
<reference evidence="1 2" key="1">
    <citation type="journal article" date="2021" name="Commun. Biol.">
        <title>The genome of Shorea leprosula (Dipterocarpaceae) highlights the ecological relevance of drought in aseasonal tropical rainforests.</title>
        <authorList>
            <person name="Ng K.K.S."/>
            <person name="Kobayashi M.J."/>
            <person name="Fawcett J.A."/>
            <person name="Hatakeyama M."/>
            <person name="Paape T."/>
            <person name="Ng C.H."/>
            <person name="Ang C.C."/>
            <person name="Tnah L.H."/>
            <person name="Lee C.T."/>
            <person name="Nishiyama T."/>
            <person name="Sese J."/>
            <person name="O'Brien M.J."/>
            <person name="Copetti D."/>
            <person name="Mohd Noor M.I."/>
            <person name="Ong R.C."/>
            <person name="Putra M."/>
            <person name="Sireger I.Z."/>
            <person name="Indrioko S."/>
            <person name="Kosugi Y."/>
            <person name="Izuno A."/>
            <person name="Isagi Y."/>
            <person name="Lee S.L."/>
            <person name="Shimizu K.K."/>
        </authorList>
    </citation>
    <scope>NUCLEOTIDE SEQUENCE [LARGE SCALE GENOMIC DNA]</scope>
    <source>
        <strain evidence="1">214</strain>
    </source>
</reference>
<evidence type="ECO:0008006" key="3">
    <source>
        <dbReference type="Google" id="ProtNLM"/>
    </source>
</evidence>
<accession>A0AAV5K4B5</accession>
<protein>
    <recommendedName>
        <fullName evidence="3">DUF4283 domain-containing protein</fullName>
    </recommendedName>
</protein>
<dbReference type="EMBL" id="BPVZ01000050">
    <property type="protein sequence ID" value="GKV18427.1"/>
    <property type="molecule type" value="Genomic_DNA"/>
</dbReference>
<dbReference type="AlphaFoldDB" id="A0AAV5K4B5"/>
<keyword evidence="2" id="KW-1185">Reference proteome</keyword>
<evidence type="ECO:0000313" key="2">
    <source>
        <dbReference type="Proteomes" id="UP001054252"/>
    </source>
</evidence>
<organism evidence="1 2">
    <name type="scientific">Rubroshorea leprosula</name>
    <dbReference type="NCBI Taxonomy" id="152421"/>
    <lineage>
        <taxon>Eukaryota</taxon>
        <taxon>Viridiplantae</taxon>
        <taxon>Streptophyta</taxon>
        <taxon>Embryophyta</taxon>
        <taxon>Tracheophyta</taxon>
        <taxon>Spermatophyta</taxon>
        <taxon>Magnoliopsida</taxon>
        <taxon>eudicotyledons</taxon>
        <taxon>Gunneridae</taxon>
        <taxon>Pentapetalae</taxon>
        <taxon>rosids</taxon>
        <taxon>malvids</taxon>
        <taxon>Malvales</taxon>
        <taxon>Dipterocarpaceae</taxon>
        <taxon>Rubroshorea</taxon>
    </lineage>
</organism>
<name>A0AAV5K4B5_9ROSI</name>
<comment type="caution">
    <text evidence="1">The sequence shown here is derived from an EMBL/GenBank/DDBJ whole genome shotgun (WGS) entry which is preliminary data.</text>
</comment>
<gene>
    <name evidence="1" type="ORF">SLEP1_g28814</name>
</gene>
<proteinExistence type="predicted"/>
<sequence>MVMTIQNRFDVNGLMVNVALLGGRQVLLLDKTEGCLEEFFKCNSDLVESWFEWIHTTSLLAMPSRSRMVWLRFAGVPLKAWAWSEMFHRDVLYSLMKTQEQIVFKKNGGWIRSGDWSGNDEIRQARNQASKIRGSDSAGLCDVNGLAKHGPGREESIGPNDFGDELQLDESGSGGVPISISGQLPRKNLEVNKKHKSLGEIYAREMGTRWITARTRSRKERRKQLLRGETRQDFQQASASLSDGCIKHRNRLIRRELELEEVRRLFELGKRLSIECQNNQDEVMSRLVSLEERDTAGFEKA</sequence>